<evidence type="ECO:0000313" key="3">
    <source>
        <dbReference type="Proteomes" id="UP000222531"/>
    </source>
</evidence>
<dbReference type="OrthoDB" id="3855104at2"/>
<dbReference type="Proteomes" id="UP000222531">
    <property type="component" value="Unassembled WGS sequence"/>
</dbReference>
<gene>
    <name evidence="2" type="ORF">BLA24_19530</name>
</gene>
<evidence type="ECO:0000256" key="1">
    <source>
        <dbReference type="SAM" id="MobiDB-lite"/>
    </source>
</evidence>
<sequence>MGAGGAGKLRAELESLKGFKGRIDGVLIYLGDSAAAPSRIAEARLGAGHLGADFAEADGLYSAYNEVHAQLETLSQLLADQIEALSTAILGARIGYANVDAAHRDRMWAIQRRTLELYDPSLDPHAKQRQAHPGGQPPGRPQQPGLRGDNEGTI</sequence>
<keyword evidence="3" id="KW-1185">Reference proteome</keyword>
<proteinExistence type="predicted"/>
<reference evidence="2 3" key="1">
    <citation type="journal article" date="2017" name="Biochemistry">
        <title>Identification of the Biosynthetic Pathway for the Antibiotic Bicyclomycin.</title>
        <authorList>
            <person name="Patteson J."/>
            <person name="Cai W."/>
            <person name="Johnson R.A."/>
            <person name="Santa Maria K."/>
            <person name="Li B."/>
        </authorList>
    </citation>
    <scope>NUCLEOTIDE SEQUENCE [LARGE SCALE GENOMIC DNA]</scope>
    <source>
        <strain evidence="2 3">ATCC 21532</strain>
    </source>
</reference>
<comment type="caution">
    <text evidence="2">The sequence shown here is derived from an EMBL/GenBank/DDBJ whole genome shotgun (WGS) entry which is preliminary data.</text>
</comment>
<dbReference type="RefSeq" id="WP_099200325.1">
    <property type="nucleotide sequence ID" value="NZ_JBIRXA010000014.1"/>
</dbReference>
<feature type="region of interest" description="Disordered" evidence="1">
    <location>
        <begin position="121"/>
        <end position="154"/>
    </location>
</feature>
<protein>
    <submittedName>
        <fullName evidence="2">Uncharacterized protein</fullName>
    </submittedName>
</protein>
<evidence type="ECO:0000313" key="2">
    <source>
        <dbReference type="EMBL" id="PHQ49835.1"/>
    </source>
</evidence>
<accession>A0A2G1XF57</accession>
<name>A0A2G1XF57_STRCJ</name>
<dbReference type="EMBL" id="NHZO01000151">
    <property type="protein sequence ID" value="PHQ49835.1"/>
    <property type="molecule type" value="Genomic_DNA"/>
</dbReference>
<organism evidence="2 3">
    <name type="scientific">Streptomyces cinnamoneus</name>
    <name type="common">Streptoverticillium cinnamoneum</name>
    <dbReference type="NCBI Taxonomy" id="53446"/>
    <lineage>
        <taxon>Bacteria</taxon>
        <taxon>Bacillati</taxon>
        <taxon>Actinomycetota</taxon>
        <taxon>Actinomycetes</taxon>
        <taxon>Kitasatosporales</taxon>
        <taxon>Streptomycetaceae</taxon>
        <taxon>Streptomyces</taxon>
        <taxon>Streptomyces cinnamoneus group</taxon>
    </lineage>
</organism>
<dbReference type="AlphaFoldDB" id="A0A2G1XF57"/>